<feature type="region of interest" description="Disordered" evidence="1">
    <location>
        <begin position="108"/>
        <end position="128"/>
    </location>
</feature>
<proteinExistence type="predicted"/>
<protein>
    <submittedName>
        <fullName evidence="2">Uncharacterized protein</fullName>
    </submittedName>
</protein>
<keyword evidence="3" id="KW-1185">Reference proteome</keyword>
<feature type="region of interest" description="Disordered" evidence="1">
    <location>
        <begin position="1"/>
        <end position="27"/>
    </location>
</feature>
<accession>A0A1X6NW98</accession>
<organism evidence="2 3">
    <name type="scientific">Porphyra umbilicalis</name>
    <name type="common">Purple laver</name>
    <name type="synonym">Red alga</name>
    <dbReference type="NCBI Taxonomy" id="2786"/>
    <lineage>
        <taxon>Eukaryota</taxon>
        <taxon>Rhodophyta</taxon>
        <taxon>Bangiophyceae</taxon>
        <taxon>Bangiales</taxon>
        <taxon>Bangiaceae</taxon>
        <taxon>Porphyra</taxon>
    </lineage>
</organism>
<dbReference type="EMBL" id="KV919033">
    <property type="protein sequence ID" value="OSX72867.1"/>
    <property type="molecule type" value="Genomic_DNA"/>
</dbReference>
<evidence type="ECO:0000313" key="2">
    <source>
        <dbReference type="EMBL" id="OSX72867.1"/>
    </source>
</evidence>
<evidence type="ECO:0000256" key="1">
    <source>
        <dbReference type="SAM" id="MobiDB-lite"/>
    </source>
</evidence>
<reference evidence="2 3" key="1">
    <citation type="submission" date="2017-03" db="EMBL/GenBank/DDBJ databases">
        <title>WGS assembly of Porphyra umbilicalis.</title>
        <authorList>
            <person name="Brawley S.H."/>
            <person name="Blouin N.A."/>
            <person name="Ficko-Blean E."/>
            <person name="Wheeler G.L."/>
            <person name="Lohr M."/>
            <person name="Goodson H.V."/>
            <person name="Jenkins J.W."/>
            <person name="Blaby-Haas C.E."/>
            <person name="Helliwell K.E."/>
            <person name="Chan C."/>
            <person name="Marriage T."/>
            <person name="Bhattacharya D."/>
            <person name="Klein A.S."/>
            <person name="Badis Y."/>
            <person name="Brodie J."/>
            <person name="Cao Y."/>
            <person name="Collen J."/>
            <person name="Dittami S.M."/>
            <person name="Gachon C.M."/>
            <person name="Green B.R."/>
            <person name="Karpowicz S."/>
            <person name="Kim J.W."/>
            <person name="Kudahl U."/>
            <person name="Lin S."/>
            <person name="Michel G."/>
            <person name="Mittag M."/>
            <person name="Olson B.J."/>
            <person name="Pangilinan J."/>
            <person name="Peng Y."/>
            <person name="Qiu H."/>
            <person name="Shu S."/>
            <person name="Singer J.T."/>
            <person name="Smith A.G."/>
            <person name="Sprecher B.N."/>
            <person name="Wagner V."/>
            <person name="Wang W."/>
            <person name="Wang Z.-Y."/>
            <person name="Yan J."/>
            <person name="Yarish C."/>
            <person name="Zoeuner-Riek S."/>
            <person name="Zhuang Y."/>
            <person name="Zou Y."/>
            <person name="Lindquist E.A."/>
            <person name="Grimwood J."/>
            <person name="Barry K."/>
            <person name="Rokhsar D.S."/>
            <person name="Schmutz J."/>
            <person name="Stiller J.W."/>
            <person name="Grossman A.R."/>
            <person name="Prochnik S.E."/>
        </authorList>
    </citation>
    <scope>NUCLEOTIDE SEQUENCE [LARGE SCALE GENOMIC DNA]</scope>
    <source>
        <strain evidence="2">4086291</strain>
    </source>
</reference>
<sequence>MVETEHVEAPPTAAAGDESFPNGAANGAVGPTHRRSFALVDAGPWGVPLTCTVLSWWTGGGGSATNATTEHAVSDVADAAARGIPHGTLCSLTVEALGGATSVTFPVDAGHHHGPRGHPPPPPPHTKASATALLSAALRSGAPPPAARAAFAAAGAAAEAALPTTPPPDGAALRANAALGRLRAGHGVAAIAHCDALLGAGGGGLPRPLTVKGHYRRAQAWATVGAGGGGEEGAGGVGPRLALLDAVAAAAAAAALPSDGEEAAVTPAAAAEVTALVTRLGGVVAATERAAMQAFVGAWGGLPFSKGGADVDVSVVPAEAAAVGALASVT</sequence>
<name>A0A1X6NW98_PORUM</name>
<evidence type="ECO:0000313" key="3">
    <source>
        <dbReference type="Proteomes" id="UP000218209"/>
    </source>
</evidence>
<gene>
    <name evidence="2" type="ORF">BU14_0399s0011</name>
</gene>
<dbReference type="Proteomes" id="UP000218209">
    <property type="component" value="Unassembled WGS sequence"/>
</dbReference>
<dbReference type="AlphaFoldDB" id="A0A1X6NW98"/>